<protein>
    <submittedName>
        <fullName evidence="3">Porin</fullName>
    </submittedName>
</protein>
<dbReference type="InterPro" id="IPR053713">
    <property type="entry name" value="Bact_OM_Channel_sf"/>
</dbReference>
<evidence type="ECO:0000313" key="4">
    <source>
        <dbReference type="Proteomes" id="UP000615796"/>
    </source>
</evidence>
<evidence type="ECO:0000313" key="3">
    <source>
        <dbReference type="EMBL" id="MBC5850427.1"/>
    </source>
</evidence>
<keyword evidence="4" id="KW-1185">Reference proteome</keyword>
<accession>A0A9X0UGX1</accession>
<feature type="signal peptide" evidence="2">
    <location>
        <begin position="1"/>
        <end position="21"/>
    </location>
</feature>
<comment type="caution">
    <text evidence="3">The sequence shown here is derived from an EMBL/GenBank/DDBJ whole genome shotgun (WGS) entry which is preliminary data.</text>
</comment>
<dbReference type="Proteomes" id="UP000615796">
    <property type="component" value="Unassembled WGS sequence"/>
</dbReference>
<dbReference type="GO" id="GO:0015288">
    <property type="term" value="F:porin activity"/>
    <property type="evidence" value="ECO:0007669"/>
    <property type="project" value="TreeGrafter"/>
</dbReference>
<dbReference type="GO" id="GO:0015772">
    <property type="term" value="P:oligosaccharide transport"/>
    <property type="evidence" value="ECO:0007669"/>
    <property type="project" value="TreeGrafter"/>
</dbReference>
<dbReference type="Gene3D" id="2.40.160.40">
    <property type="entry name" value="monomeric porin ompg"/>
    <property type="match status" value="1"/>
</dbReference>
<evidence type="ECO:0000256" key="1">
    <source>
        <dbReference type="ARBA" id="ARBA00022729"/>
    </source>
</evidence>
<proteinExistence type="predicted"/>
<dbReference type="EMBL" id="JACRUP010000002">
    <property type="protein sequence ID" value="MBC5850427.1"/>
    <property type="molecule type" value="Genomic_DNA"/>
</dbReference>
<dbReference type="SUPFAM" id="SSF56935">
    <property type="entry name" value="Porins"/>
    <property type="match status" value="1"/>
</dbReference>
<keyword evidence="1 2" id="KW-0732">Signal</keyword>
<sequence>MKNKLLYSAILLAFTSTAVSAATVNVRHEYKPKFGEQGASNVDRVAVSHRFKNGIGFEVEAKWKSNVKTGKTNAAPLDFDQMSGNGQQANISYAYKLSDSFTLTPQYKWESNDSKFGQQFNLTLGYKVNSDWNVSFRQRYHYETRPNNDKSSHYNRWTFGAGYRGLESWNLGASVDYTFKQDGQVVYKDKDAYFSEVNFTFEYTQLESGFRPFGEIGFNPSRKDTREVDAWRPMFRVGVKYSF</sequence>
<dbReference type="Pfam" id="PF06178">
    <property type="entry name" value="KdgM"/>
    <property type="match status" value="1"/>
</dbReference>
<dbReference type="AlphaFoldDB" id="A0A9X0UGX1"/>
<reference evidence="3" key="1">
    <citation type="submission" date="2020-08" db="EMBL/GenBank/DDBJ databases">
        <title>Genome Sequencing and Pan-Genome Analysis of Migratory bird Vibrio Strains, Inner Mongolia.</title>
        <authorList>
            <person name="Zheng L."/>
        </authorList>
    </citation>
    <scope>NUCLEOTIDE SEQUENCE</scope>
    <source>
        <strain evidence="3">M13F</strain>
    </source>
</reference>
<organism evidence="3 4">
    <name type="scientific">Vibrio metschnikovii</name>
    <dbReference type="NCBI Taxonomy" id="28172"/>
    <lineage>
        <taxon>Bacteria</taxon>
        <taxon>Pseudomonadati</taxon>
        <taxon>Pseudomonadota</taxon>
        <taxon>Gammaproteobacteria</taxon>
        <taxon>Vibrionales</taxon>
        <taxon>Vibrionaceae</taxon>
        <taxon>Vibrio</taxon>
    </lineage>
</organism>
<name>A0A9X0UGX1_VIBME</name>
<dbReference type="InterPro" id="IPR009331">
    <property type="entry name" value="Oligogalacturonate-sp_porin"/>
</dbReference>
<feature type="chain" id="PRO_5040822678" evidence="2">
    <location>
        <begin position="22"/>
        <end position="243"/>
    </location>
</feature>
<dbReference type="GO" id="GO:0009279">
    <property type="term" value="C:cell outer membrane"/>
    <property type="evidence" value="ECO:0007669"/>
    <property type="project" value="TreeGrafter"/>
</dbReference>
<dbReference type="PANTHER" id="PTHR38105">
    <property type="entry name" value="OUTER MEMBRANE PROTEIN-RELATED-RELATED"/>
    <property type="match status" value="1"/>
</dbReference>
<gene>
    <name evidence="3" type="ORF">H8Q88_05575</name>
</gene>
<dbReference type="RefSeq" id="WP_187025529.1">
    <property type="nucleotide sequence ID" value="NZ_CAWQCL010000056.1"/>
</dbReference>
<evidence type="ECO:0000256" key="2">
    <source>
        <dbReference type="SAM" id="SignalP"/>
    </source>
</evidence>
<dbReference type="PANTHER" id="PTHR38105:SF5">
    <property type="entry name" value="OUTER MEMBRANE PROTEIN"/>
    <property type="match status" value="1"/>
</dbReference>